<dbReference type="Proteomes" id="UP000220157">
    <property type="component" value="Unassembled WGS sequence"/>
</dbReference>
<organism evidence="3 4">
    <name type="scientific">Faecalibacterium prausnitzii</name>
    <dbReference type="NCBI Taxonomy" id="853"/>
    <lineage>
        <taxon>Bacteria</taxon>
        <taxon>Bacillati</taxon>
        <taxon>Bacillota</taxon>
        <taxon>Clostridia</taxon>
        <taxon>Eubacteriales</taxon>
        <taxon>Oscillospiraceae</taxon>
        <taxon>Faecalibacterium</taxon>
    </lineage>
</organism>
<dbReference type="Proteomes" id="UP000477010">
    <property type="component" value="Unassembled WGS sequence"/>
</dbReference>
<evidence type="ECO:0000313" key="5">
    <source>
        <dbReference type="Proteomes" id="UP000220157"/>
    </source>
</evidence>
<gene>
    <name evidence="2" type="ORF">CGS56_13970</name>
    <name evidence="3" type="ORF">CGS58_06920</name>
    <name evidence="1" type="ORF">GKD85_01660</name>
</gene>
<reference evidence="4 5" key="1">
    <citation type="journal article" date="2017" name="Front. Microbiol.">
        <title>New Insights into the Diversity of the Genus Faecalibacterium.</title>
        <authorList>
            <person name="Benevides L."/>
            <person name="Burman S."/>
            <person name="Martin R."/>
            <person name="Robert V."/>
            <person name="Thomas M."/>
            <person name="Miquel S."/>
            <person name="Chain F."/>
            <person name="Sokol H."/>
            <person name="Bermudez-Humaran L.G."/>
            <person name="Morrison M."/>
            <person name="Langella P."/>
            <person name="Azevedo V.A."/>
            <person name="Chatel J.M."/>
            <person name="Soares S."/>
        </authorList>
    </citation>
    <scope>NUCLEOTIDE SEQUENCE [LARGE SCALE GENOMIC DNA]</scope>
    <source>
        <strain evidence="2 5">CNCM I 4573</strain>
        <strain evidence="3 4">CNCM I 4575</strain>
    </source>
</reference>
<accession>A0A2A7AQK0</accession>
<sequence length="174" mass="19159">MAINGIPEVLNDYNAYLSGNRLVGTTGEVKLPDLEGLTETIKGCGILGEFETVITGRYGDMEQEIAFNMLSEDVFKMIDTTKAVELVLRGSQQYTDRATGNVDQMGMRVVFRGRAKKLSPGDMKQGKAMNGSVTLGLTYIYIELDGSPKFELDKLNSVFKVNGVDLLAKVRKYT</sequence>
<dbReference type="EMBL" id="NMTY01000015">
    <property type="protein sequence ID" value="PDX81417.1"/>
    <property type="molecule type" value="Genomic_DNA"/>
</dbReference>
<dbReference type="InterPro" id="IPR006498">
    <property type="entry name" value="Tail_tube"/>
</dbReference>
<protein>
    <submittedName>
        <fullName evidence="3">Phage tail protein</fullName>
    </submittedName>
</protein>
<dbReference type="RefSeq" id="WP_097786153.1">
    <property type="nucleotide sequence ID" value="NZ_LR700079.1"/>
</dbReference>
<evidence type="ECO:0000313" key="1">
    <source>
        <dbReference type="EMBL" id="MSC79542.1"/>
    </source>
</evidence>
<evidence type="ECO:0000313" key="4">
    <source>
        <dbReference type="Proteomes" id="UP000220005"/>
    </source>
</evidence>
<reference evidence="3" key="2">
    <citation type="submission" date="2017-07" db="EMBL/GenBank/DDBJ databases">
        <authorList>
            <person name="Sun Z.S."/>
            <person name="Albrecht U."/>
            <person name="Echele G."/>
            <person name="Lee C.C."/>
        </authorList>
    </citation>
    <scope>NUCLEOTIDE SEQUENCE</scope>
    <source>
        <strain evidence="2">CNCM I 4573</strain>
        <strain evidence="3">CNCM I 4575</strain>
    </source>
</reference>
<name>A0A2A7AQK0_9FIRM</name>
<dbReference type="Pfam" id="PF04985">
    <property type="entry name" value="Phage_tube"/>
    <property type="match status" value="1"/>
</dbReference>
<evidence type="ECO:0000313" key="6">
    <source>
        <dbReference type="Proteomes" id="UP000477010"/>
    </source>
</evidence>
<reference evidence="1 6" key="3">
    <citation type="journal article" date="2019" name="Nat. Med.">
        <title>A library of human gut bacterial isolates paired with longitudinal multiomics data enables mechanistic microbiome research.</title>
        <authorList>
            <person name="Poyet M."/>
            <person name="Groussin M."/>
            <person name="Gibbons S.M."/>
            <person name="Avila-Pacheco J."/>
            <person name="Jiang X."/>
            <person name="Kearney S.M."/>
            <person name="Perrotta A.R."/>
            <person name="Berdy B."/>
            <person name="Zhao S."/>
            <person name="Lieberman T.D."/>
            <person name="Swanson P.K."/>
            <person name="Smith M."/>
            <person name="Roesemann S."/>
            <person name="Alexander J.E."/>
            <person name="Rich S.A."/>
            <person name="Livny J."/>
            <person name="Vlamakis H."/>
            <person name="Clish C."/>
            <person name="Bullock K."/>
            <person name="Deik A."/>
            <person name="Scott J."/>
            <person name="Pierce K.A."/>
            <person name="Xavier R.J."/>
            <person name="Alm E.J."/>
        </authorList>
    </citation>
    <scope>NUCLEOTIDE SEQUENCE [LARGE SCALE GENOMIC DNA]</scope>
    <source>
        <strain evidence="1 6">BIOML-B9</strain>
    </source>
</reference>
<evidence type="ECO:0000313" key="2">
    <source>
        <dbReference type="EMBL" id="PDX74146.1"/>
    </source>
</evidence>
<dbReference type="EMBL" id="NMTW01000053">
    <property type="protein sequence ID" value="PDX74146.1"/>
    <property type="molecule type" value="Genomic_DNA"/>
</dbReference>
<comment type="caution">
    <text evidence="3">The sequence shown here is derived from an EMBL/GenBank/DDBJ whole genome shotgun (WGS) entry which is preliminary data.</text>
</comment>
<dbReference type="Proteomes" id="UP000220005">
    <property type="component" value="Unassembled WGS sequence"/>
</dbReference>
<dbReference type="EMBL" id="WKQE01000001">
    <property type="protein sequence ID" value="MSC79542.1"/>
    <property type="molecule type" value="Genomic_DNA"/>
</dbReference>
<evidence type="ECO:0000313" key="3">
    <source>
        <dbReference type="EMBL" id="PDX81417.1"/>
    </source>
</evidence>
<dbReference type="AlphaFoldDB" id="A0A2A7AQK0"/>
<proteinExistence type="predicted"/>